<dbReference type="RefSeq" id="WP_132820649.1">
    <property type="nucleotide sequence ID" value="NZ_SMKI01000347.1"/>
</dbReference>
<evidence type="ECO:0000256" key="3">
    <source>
        <dbReference type="ARBA" id="ARBA00023163"/>
    </source>
</evidence>
<organism evidence="6 7">
    <name type="scientific">Streptomyces hainanensis</name>
    <dbReference type="NCBI Taxonomy" id="402648"/>
    <lineage>
        <taxon>Bacteria</taxon>
        <taxon>Bacillati</taxon>
        <taxon>Actinomycetota</taxon>
        <taxon>Actinomycetes</taxon>
        <taxon>Kitasatosporales</taxon>
        <taxon>Streptomycetaceae</taxon>
        <taxon>Streptomyces</taxon>
    </lineage>
</organism>
<feature type="domain" description="Cyclic nucleotide-binding" evidence="4">
    <location>
        <begin position="23"/>
        <end position="143"/>
    </location>
</feature>
<keyword evidence="2" id="KW-0238">DNA-binding</keyword>
<evidence type="ECO:0000256" key="1">
    <source>
        <dbReference type="ARBA" id="ARBA00023015"/>
    </source>
</evidence>
<dbReference type="InterPro" id="IPR014710">
    <property type="entry name" value="RmlC-like_jellyroll"/>
</dbReference>
<keyword evidence="1" id="KW-0805">Transcription regulation</keyword>
<keyword evidence="7" id="KW-1185">Reference proteome</keyword>
<dbReference type="Pfam" id="PF13545">
    <property type="entry name" value="HTH_Crp_2"/>
    <property type="match status" value="1"/>
</dbReference>
<feature type="domain" description="HTH crp-type" evidence="5">
    <location>
        <begin position="157"/>
        <end position="230"/>
    </location>
</feature>
<dbReference type="Proteomes" id="UP000295345">
    <property type="component" value="Unassembled WGS sequence"/>
</dbReference>
<dbReference type="SMART" id="SM00419">
    <property type="entry name" value="HTH_CRP"/>
    <property type="match status" value="1"/>
</dbReference>
<dbReference type="InterPro" id="IPR036390">
    <property type="entry name" value="WH_DNA-bd_sf"/>
</dbReference>
<protein>
    <submittedName>
        <fullName evidence="6">Crp/Fnr family transcriptional regulator</fullName>
    </submittedName>
</protein>
<dbReference type="GO" id="GO:0003700">
    <property type="term" value="F:DNA-binding transcription factor activity"/>
    <property type="evidence" value="ECO:0007669"/>
    <property type="project" value="TreeGrafter"/>
</dbReference>
<accession>A0A4R4SXX5</accession>
<name>A0A4R4SXX5_9ACTN</name>
<dbReference type="OrthoDB" id="41390at2"/>
<comment type="caution">
    <text evidence="6">The sequence shown here is derived from an EMBL/GenBank/DDBJ whole genome shotgun (WGS) entry which is preliminary data.</text>
</comment>
<dbReference type="CDD" id="cd00038">
    <property type="entry name" value="CAP_ED"/>
    <property type="match status" value="1"/>
</dbReference>
<evidence type="ECO:0000259" key="4">
    <source>
        <dbReference type="PROSITE" id="PS50042"/>
    </source>
</evidence>
<dbReference type="InterPro" id="IPR050397">
    <property type="entry name" value="Env_Response_Regulators"/>
</dbReference>
<evidence type="ECO:0000313" key="6">
    <source>
        <dbReference type="EMBL" id="TDC69170.1"/>
    </source>
</evidence>
<evidence type="ECO:0000259" key="5">
    <source>
        <dbReference type="PROSITE" id="PS51063"/>
    </source>
</evidence>
<dbReference type="SUPFAM" id="SSF46785">
    <property type="entry name" value="Winged helix' DNA-binding domain"/>
    <property type="match status" value="1"/>
</dbReference>
<dbReference type="PROSITE" id="PS50042">
    <property type="entry name" value="CNMP_BINDING_3"/>
    <property type="match status" value="1"/>
</dbReference>
<keyword evidence="3" id="KW-0804">Transcription</keyword>
<dbReference type="Pfam" id="PF00027">
    <property type="entry name" value="cNMP_binding"/>
    <property type="match status" value="1"/>
</dbReference>
<sequence length="239" mass="25894">MSQSAANTPGLPGTGRLDDEVPYLTRLRPVDRATLLALGGEARYAAREPVIRQHEPSTHVALVLTGRLKVTAHSRQAVEALLALRGPGDLIGERSALQATPRSATVTALVPSGLVLVTAERFVAYLDEHPHATRQLTTLMSDRLRAGDQRRLEYGTGQVRVRLAKLLLQLADSFGEEGADGITVGVPLTHDEIAATVSSSRESVTKALAELRGRNVLRTERRRLVLLRPEVLRRMAAVG</sequence>
<dbReference type="InterPro" id="IPR000595">
    <property type="entry name" value="cNMP-bd_dom"/>
</dbReference>
<dbReference type="SMART" id="SM00100">
    <property type="entry name" value="cNMP"/>
    <property type="match status" value="1"/>
</dbReference>
<dbReference type="Gene3D" id="2.60.120.10">
    <property type="entry name" value="Jelly Rolls"/>
    <property type="match status" value="1"/>
</dbReference>
<reference evidence="6 7" key="1">
    <citation type="submission" date="2019-03" db="EMBL/GenBank/DDBJ databases">
        <title>Draft genome sequences of novel Actinobacteria.</title>
        <authorList>
            <person name="Sahin N."/>
            <person name="Ay H."/>
            <person name="Saygin H."/>
        </authorList>
    </citation>
    <scope>NUCLEOTIDE SEQUENCE [LARGE SCALE GENOMIC DNA]</scope>
    <source>
        <strain evidence="6 7">DSM 41900</strain>
    </source>
</reference>
<dbReference type="InterPro" id="IPR018490">
    <property type="entry name" value="cNMP-bd_dom_sf"/>
</dbReference>
<dbReference type="AlphaFoldDB" id="A0A4R4SXX5"/>
<dbReference type="InterPro" id="IPR012318">
    <property type="entry name" value="HTH_CRP"/>
</dbReference>
<dbReference type="GO" id="GO:0005829">
    <property type="term" value="C:cytosol"/>
    <property type="evidence" value="ECO:0007669"/>
    <property type="project" value="TreeGrafter"/>
</dbReference>
<evidence type="ECO:0000256" key="2">
    <source>
        <dbReference type="ARBA" id="ARBA00023125"/>
    </source>
</evidence>
<dbReference type="FunFam" id="1.10.10.10:FF:000019">
    <property type="entry name" value="Crp/Fnr family transcriptional regulator"/>
    <property type="match status" value="1"/>
</dbReference>
<dbReference type="PANTHER" id="PTHR24567:SF74">
    <property type="entry name" value="HTH-TYPE TRANSCRIPTIONAL REGULATOR ARCR"/>
    <property type="match status" value="1"/>
</dbReference>
<dbReference type="EMBL" id="SMKI01000347">
    <property type="protein sequence ID" value="TDC69170.1"/>
    <property type="molecule type" value="Genomic_DNA"/>
</dbReference>
<dbReference type="PANTHER" id="PTHR24567">
    <property type="entry name" value="CRP FAMILY TRANSCRIPTIONAL REGULATORY PROTEIN"/>
    <property type="match status" value="1"/>
</dbReference>
<dbReference type="PROSITE" id="PS51063">
    <property type="entry name" value="HTH_CRP_2"/>
    <property type="match status" value="1"/>
</dbReference>
<proteinExistence type="predicted"/>
<evidence type="ECO:0000313" key="7">
    <source>
        <dbReference type="Proteomes" id="UP000295345"/>
    </source>
</evidence>
<dbReference type="InterPro" id="IPR036388">
    <property type="entry name" value="WH-like_DNA-bd_sf"/>
</dbReference>
<dbReference type="Gene3D" id="1.10.10.10">
    <property type="entry name" value="Winged helix-like DNA-binding domain superfamily/Winged helix DNA-binding domain"/>
    <property type="match status" value="1"/>
</dbReference>
<dbReference type="SUPFAM" id="SSF51206">
    <property type="entry name" value="cAMP-binding domain-like"/>
    <property type="match status" value="1"/>
</dbReference>
<gene>
    <name evidence="6" type="ORF">E1283_26360</name>
</gene>
<dbReference type="GO" id="GO:0003677">
    <property type="term" value="F:DNA binding"/>
    <property type="evidence" value="ECO:0007669"/>
    <property type="project" value="UniProtKB-KW"/>
</dbReference>